<evidence type="ECO:0000256" key="8">
    <source>
        <dbReference type="ARBA" id="ARBA00023315"/>
    </source>
</evidence>
<dbReference type="GO" id="GO:0005783">
    <property type="term" value="C:endoplasmic reticulum"/>
    <property type="evidence" value="ECO:0007669"/>
    <property type="project" value="TreeGrafter"/>
</dbReference>
<dbReference type="GO" id="GO:0019706">
    <property type="term" value="F:protein-cysteine S-palmitoyltransferase activity"/>
    <property type="evidence" value="ECO:0007669"/>
    <property type="project" value="UniProtKB-EC"/>
</dbReference>
<accession>A0A2J6QX03</accession>
<feature type="transmembrane region" description="Helical" evidence="11">
    <location>
        <begin position="20"/>
        <end position="47"/>
    </location>
</feature>
<keyword evidence="6" id="KW-0564">Palmitate</keyword>
<evidence type="ECO:0000256" key="5">
    <source>
        <dbReference type="ARBA" id="ARBA00023136"/>
    </source>
</evidence>
<dbReference type="OrthoDB" id="331948at2759"/>
<name>A0A2J6QX03_HYAVF</name>
<comment type="subcellular location">
    <subcellularLocation>
        <location evidence="1">Membrane</location>
        <topology evidence="1">Multi-pass membrane protein</topology>
    </subcellularLocation>
</comment>
<evidence type="ECO:0000256" key="7">
    <source>
        <dbReference type="ARBA" id="ARBA00023288"/>
    </source>
</evidence>
<feature type="compositionally biased region" description="Polar residues" evidence="12">
    <location>
        <begin position="514"/>
        <end position="548"/>
    </location>
</feature>
<reference evidence="14 15" key="1">
    <citation type="submission" date="2016-04" db="EMBL/GenBank/DDBJ databases">
        <title>A degradative enzymes factory behind the ericoid mycorrhizal symbiosis.</title>
        <authorList>
            <consortium name="DOE Joint Genome Institute"/>
            <person name="Martino E."/>
            <person name="Morin E."/>
            <person name="Grelet G."/>
            <person name="Kuo A."/>
            <person name="Kohler A."/>
            <person name="Daghino S."/>
            <person name="Barry K."/>
            <person name="Choi C."/>
            <person name="Cichocki N."/>
            <person name="Clum A."/>
            <person name="Copeland A."/>
            <person name="Hainaut M."/>
            <person name="Haridas S."/>
            <person name="Labutti K."/>
            <person name="Lindquist E."/>
            <person name="Lipzen A."/>
            <person name="Khouja H.-R."/>
            <person name="Murat C."/>
            <person name="Ohm R."/>
            <person name="Olson A."/>
            <person name="Spatafora J."/>
            <person name="Veneault-Fourrey C."/>
            <person name="Henrissat B."/>
            <person name="Grigoriev I."/>
            <person name="Martin F."/>
            <person name="Perotto S."/>
        </authorList>
    </citation>
    <scope>NUCLEOTIDE SEQUENCE [LARGE SCALE GENOMIC DNA]</scope>
    <source>
        <strain evidence="14 15">F</strain>
    </source>
</reference>
<evidence type="ECO:0000313" key="15">
    <source>
        <dbReference type="Proteomes" id="UP000235786"/>
    </source>
</evidence>
<feature type="compositionally biased region" description="Basic and acidic residues" evidence="12">
    <location>
        <begin position="98"/>
        <end position="112"/>
    </location>
</feature>
<keyword evidence="4 11" id="KW-1133">Transmembrane helix</keyword>
<evidence type="ECO:0000259" key="13">
    <source>
        <dbReference type="Pfam" id="PF01529"/>
    </source>
</evidence>
<feature type="region of interest" description="Disordered" evidence="12">
    <location>
        <begin position="345"/>
        <end position="401"/>
    </location>
</feature>
<dbReference type="InterPro" id="IPR001594">
    <property type="entry name" value="Palmitoyltrfase_DHHC"/>
</dbReference>
<dbReference type="EC" id="2.3.1.225" evidence="11"/>
<keyword evidence="3 11" id="KW-0812">Transmembrane</keyword>
<feature type="domain" description="Palmitoyltransferase DHHC" evidence="13">
    <location>
        <begin position="160"/>
        <end position="279"/>
    </location>
</feature>
<sequence length="548" mass="60547">MMQSKVEVNKVAINLWTARIIPVILAGVVGYATYVVVALLCVNYLLIKHHDHAAAIPILVIYFALFLFMATSFFRLVYITVFEPPYVPLGPRALRERNQERVESKASSDKSDIGGAEYDSGAGTGRGASGIVAGSDNDPDSPGLELFYTKDVFVCDMDGKPKWCTSCANWKPDRAHHSRDCGRCIRKMDHFCPWVGGAVGENNFKFFIQFTGYTALYCTHVLVVMAIYVAKQKRTQDESVNPQFAAVLGLATFFGLFTAGMTITSVDLAMDNYTQVEKIGAKSAVHVLAILKPSRGNVIRDTNGSGVQPYYKEITYPLDAGVPPNSDYYQPTDMPRTKIYSHARQSEPIGNPVVPLGEDSIKNSGQPTQGSESTHSHESSLEANGAPHPTETVQTTDRHPPFIKERFTQRDLQATRTFAILPMLEVGSNPWDLGSRLLNFKTVMGTSLLDWFLPLRRSPCCNNEDARSEYALGPEVDLLRSSVGFSTTREKDRPHRRRRRKSMHPKKTSEKSIEQSAQTGDPTAISSQPGSVIPLQNFNDASASPQPS</sequence>
<dbReference type="PANTHER" id="PTHR22883">
    <property type="entry name" value="ZINC FINGER DHHC DOMAIN CONTAINING PROTEIN"/>
    <property type="match status" value="1"/>
</dbReference>
<dbReference type="Pfam" id="PF01529">
    <property type="entry name" value="DHHC"/>
    <property type="match status" value="1"/>
</dbReference>
<comment type="catalytic activity">
    <reaction evidence="10 11">
        <text>L-cysteinyl-[protein] + hexadecanoyl-CoA = S-hexadecanoyl-L-cysteinyl-[protein] + CoA</text>
        <dbReference type="Rhea" id="RHEA:36683"/>
        <dbReference type="Rhea" id="RHEA-COMP:10131"/>
        <dbReference type="Rhea" id="RHEA-COMP:11032"/>
        <dbReference type="ChEBI" id="CHEBI:29950"/>
        <dbReference type="ChEBI" id="CHEBI:57287"/>
        <dbReference type="ChEBI" id="CHEBI:57379"/>
        <dbReference type="ChEBI" id="CHEBI:74151"/>
        <dbReference type="EC" id="2.3.1.225"/>
    </reaction>
</comment>
<feature type="transmembrane region" description="Helical" evidence="11">
    <location>
        <begin position="242"/>
        <end position="263"/>
    </location>
</feature>
<feature type="transmembrane region" description="Helical" evidence="11">
    <location>
        <begin position="206"/>
        <end position="230"/>
    </location>
</feature>
<evidence type="ECO:0000256" key="9">
    <source>
        <dbReference type="ARBA" id="ARBA00038298"/>
    </source>
</evidence>
<feature type="transmembrane region" description="Helical" evidence="11">
    <location>
        <begin position="59"/>
        <end position="81"/>
    </location>
</feature>
<comment type="domain">
    <text evidence="11">The DHHC domain is required for palmitoyltransferase activity.</text>
</comment>
<dbReference type="STRING" id="1149755.A0A2J6QX03"/>
<evidence type="ECO:0000256" key="10">
    <source>
        <dbReference type="ARBA" id="ARBA00048048"/>
    </source>
</evidence>
<evidence type="ECO:0000256" key="4">
    <source>
        <dbReference type="ARBA" id="ARBA00022989"/>
    </source>
</evidence>
<dbReference type="InterPro" id="IPR039859">
    <property type="entry name" value="PFA4/ZDH16/20/ERF2-like"/>
</dbReference>
<feature type="region of interest" description="Disordered" evidence="12">
    <location>
        <begin position="98"/>
        <end position="124"/>
    </location>
</feature>
<keyword evidence="15" id="KW-1185">Reference proteome</keyword>
<evidence type="ECO:0000256" key="3">
    <source>
        <dbReference type="ARBA" id="ARBA00022692"/>
    </source>
</evidence>
<evidence type="ECO:0000256" key="6">
    <source>
        <dbReference type="ARBA" id="ARBA00023139"/>
    </source>
</evidence>
<gene>
    <name evidence="14" type="ORF">L207DRAFT_200473</name>
</gene>
<keyword evidence="5 11" id="KW-0472">Membrane</keyword>
<keyword evidence="2 11" id="KW-0808">Transferase</keyword>
<organism evidence="14 15">
    <name type="scientific">Hyaloscypha variabilis (strain UAMH 11265 / GT02V1 / F)</name>
    <name type="common">Meliniomyces variabilis</name>
    <dbReference type="NCBI Taxonomy" id="1149755"/>
    <lineage>
        <taxon>Eukaryota</taxon>
        <taxon>Fungi</taxon>
        <taxon>Dikarya</taxon>
        <taxon>Ascomycota</taxon>
        <taxon>Pezizomycotina</taxon>
        <taxon>Leotiomycetes</taxon>
        <taxon>Helotiales</taxon>
        <taxon>Hyaloscyphaceae</taxon>
        <taxon>Hyaloscypha</taxon>
        <taxon>Hyaloscypha variabilis</taxon>
    </lineage>
</organism>
<dbReference type="GO" id="GO:0016020">
    <property type="term" value="C:membrane"/>
    <property type="evidence" value="ECO:0007669"/>
    <property type="project" value="UniProtKB-SubCell"/>
</dbReference>
<dbReference type="PANTHER" id="PTHR22883:SF23">
    <property type="entry name" value="PALMITOYLTRANSFERASE ZDHHC6"/>
    <property type="match status" value="1"/>
</dbReference>
<comment type="similarity">
    <text evidence="9">Belongs to the DHHC palmitoyltransferase family. PFA5 subfamily.</text>
</comment>
<dbReference type="GO" id="GO:0005794">
    <property type="term" value="C:Golgi apparatus"/>
    <property type="evidence" value="ECO:0007669"/>
    <property type="project" value="TreeGrafter"/>
</dbReference>
<dbReference type="AlphaFoldDB" id="A0A2J6QX03"/>
<keyword evidence="7" id="KW-0449">Lipoprotein</keyword>
<feature type="region of interest" description="Disordered" evidence="12">
    <location>
        <begin position="483"/>
        <end position="548"/>
    </location>
</feature>
<dbReference type="Proteomes" id="UP000235786">
    <property type="component" value="Unassembled WGS sequence"/>
</dbReference>
<dbReference type="GO" id="GO:0006612">
    <property type="term" value="P:protein targeting to membrane"/>
    <property type="evidence" value="ECO:0007669"/>
    <property type="project" value="TreeGrafter"/>
</dbReference>
<evidence type="ECO:0000256" key="1">
    <source>
        <dbReference type="ARBA" id="ARBA00004141"/>
    </source>
</evidence>
<protein>
    <recommendedName>
        <fullName evidence="11">Palmitoyltransferase</fullName>
        <ecNumber evidence="11">2.3.1.225</ecNumber>
    </recommendedName>
</protein>
<proteinExistence type="inferred from homology"/>
<evidence type="ECO:0000256" key="2">
    <source>
        <dbReference type="ARBA" id="ARBA00022679"/>
    </source>
</evidence>
<evidence type="ECO:0000256" key="12">
    <source>
        <dbReference type="SAM" id="MobiDB-lite"/>
    </source>
</evidence>
<dbReference type="PROSITE" id="PS50216">
    <property type="entry name" value="DHHC"/>
    <property type="match status" value="1"/>
</dbReference>
<evidence type="ECO:0000313" key="14">
    <source>
        <dbReference type="EMBL" id="PMD30785.1"/>
    </source>
</evidence>
<feature type="compositionally biased region" description="Basic residues" evidence="12">
    <location>
        <begin position="494"/>
        <end position="506"/>
    </location>
</feature>
<evidence type="ECO:0000256" key="11">
    <source>
        <dbReference type="RuleBase" id="RU079119"/>
    </source>
</evidence>
<keyword evidence="8 11" id="KW-0012">Acyltransferase</keyword>
<dbReference type="EMBL" id="KZ613965">
    <property type="protein sequence ID" value="PMD30785.1"/>
    <property type="molecule type" value="Genomic_DNA"/>
</dbReference>